<gene>
    <name evidence="4" type="primary">LOC108980481</name>
</gene>
<evidence type="ECO:0000256" key="1">
    <source>
        <dbReference type="ARBA" id="ARBA00022723"/>
    </source>
</evidence>
<dbReference type="SUPFAM" id="SSF47473">
    <property type="entry name" value="EF-hand"/>
    <property type="match status" value="1"/>
</dbReference>
<evidence type="ECO:0000313" key="4">
    <source>
        <dbReference type="RefSeq" id="XP_035539696.1"/>
    </source>
</evidence>
<sequence length="176" mass="20473">MIIIARRNQKEVLTKSQHLHMHPLHLCILVVFVNIISTLDANGNEKISTFELREILLCLDMRRNLRPSRKLREMDCNGDTWHIDLEEFTDVINDTSNKLGVDENEEGHLRDVFFTFDIDRINGPISPKELQLAGSHQLALDVINGVSMKERRRMIKAVDKNGDDFNLWILKIFDPR</sequence>
<dbReference type="InterPro" id="IPR039647">
    <property type="entry name" value="EF_hand_pair_protein_CML-like"/>
</dbReference>
<accession>A0A6P9DX25</accession>
<name>A0A6P9DX25_JUGRE</name>
<dbReference type="KEGG" id="jre:108980481"/>
<dbReference type="PANTHER" id="PTHR10891">
    <property type="entry name" value="EF-HAND CALCIUM-BINDING DOMAIN CONTAINING PROTEIN"/>
    <property type="match status" value="1"/>
</dbReference>
<dbReference type="GeneID" id="108980481"/>
<proteinExistence type="predicted"/>
<evidence type="ECO:0000256" key="2">
    <source>
        <dbReference type="ARBA" id="ARBA00022737"/>
    </source>
</evidence>
<dbReference type="InterPro" id="IPR011992">
    <property type="entry name" value="EF-hand-dom_pair"/>
</dbReference>
<keyword evidence="2" id="KW-0677">Repeat</keyword>
<dbReference type="InParanoid" id="A0A6P9DX25"/>
<evidence type="ECO:0000313" key="3">
    <source>
        <dbReference type="Proteomes" id="UP000235220"/>
    </source>
</evidence>
<keyword evidence="1" id="KW-0479">Metal-binding</keyword>
<dbReference type="AlphaFoldDB" id="A0A6P9DX25"/>
<dbReference type="GO" id="GO:0005509">
    <property type="term" value="F:calcium ion binding"/>
    <property type="evidence" value="ECO:0007669"/>
    <property type="project" value="InterPro"/>
</dbReference>
<dbReference type="RefSeq" id="XP_035539696.1">
    <property type="nucleotide sequence ID" value="XM_035683803.1"/>
</dbReference>
<organism evidence="3 4">
    <name type="scientific">Juglans regia</name>
    <name type="common">English walnut</name>
    <dbReference type="NCBI Taxonomy" id="51240"/>
    <lineage>
        <taxon>Eukaryota</taxon>
        <taxon>Viridiplantae</taxon>
        <taxon>Streptophyta</taxon>
        <taxon>Embryophyta</taxon>
        <taxon>Tracheophyta</taxon>
        <taxon>Spermatophyta</taxon>
        <taxon>Magnoliopsida</taxon>
        <taxon>eudicotyledons</taxon>
        <taxon>Gunneridae</taxon>
        <taxon>Pentapetalae</taxon>
        <taxon>rosids</taxon>
        <taxon>fabids</taxon>
        <taxon>Fagales</taxon>
        <taxon>Juglandaceae</taxon>
        <taxon>Juglans</taxon>
    </lineage>
</organism>
<keyword evidence="3" id="KW-1185">Reference proteome</keyword>
<reference evidence="4" key="1">
    <citation type="submission" date="2025-08" db="UniProtKB">
        <authorList>
            <consortium name="RefSeq"/>
        </authorList>
    </citation>
    <scope>IDENTIFICATION</scope>
    <source>
        <tissue evidence="4">Leaves</tissue>
    </source>
</reference>
<dbReference type="Proteomes" id="UP000235220">
    <property type="component" value="Chromosome 12"/>
</dbReference>
<dbReference type="Gene3D" id="1.10.238.10">
    <property type="entry name" value="EF-hand"/>
    <property type="match status" value="2"/>
</dbReference>
<protein>
    <submittedName>
        <fullName evidence="4">Uncharacterized protein LOC108980481</fullName>
    </submittedName>
</protein>